<comment type="caution">
    <text evidence="1">The sequence shown here is derived from an EMBL/GenBank/DDBJ whole genome shotgun (WGS) entry which is preliminary data.</text>
</comment>
<evidence type="ECO:0000313" key="1">
    <source>
        <dbReference type="EMBL" id="HGG00847.1"/>
    </source>
</evidence>
<evidence type="ECO:0008006" key="2">
    <source>
        <dbReference type="Google" id="ProtNLM"/>
    </source>
</evidence>
<protein>
    <recommendedName>
        <fullName evidence="2">Aspartyl protease</fullName>
    </recommendedName>
</protein>
<dbReference type="Gene3D" id="2.40.70.10">
    <property type="entry name" value="Acid Proteases"/>
    <property type="match status" value="1"/>
</dbReference>
<dbReference type="AlphaFoldDB" id="A0A7C3ZWY1"/>
<accession>A0A7C3ZWY1</accession>
<dbReference type="Pfam" id="PF13650">
    <property type="entry name" value="Asp_protease_2"/>
    <property type="match status" value="1"/>
</dbReference>
<reference evidence="1" key="1">
    <citation type="journal article" date="2020" name="mSystems">
        <title>Genome- and Community-Level Interaction Insights into Carbon Utilization and Element Cycling Functions of Hydrothermarchaeota in Hydrothermal Sediment.</title>
        <authorList>
            <person name="Zhou Z."/>
            <person name="Liu Y."/>
            <person name="Xu W."/>
            <person name="Pan J."/>
            <person name="Luo Z.H."/>
            <person name="Li M."/>
        </authorList>
    </citation>
    <scope>NUCLEOTIDE SEQUENCE [LARGE SCALE GENOMIC DNA]</scope>
    <source>
        <strain evidence="1">SpSt-374</strain>
    </source>
</reference>
<dbReference type="SUPFAM" id="SSF50630">
    <property type="entry name" value="Acid proteases"/>
    <property type="match status" value="1"/>
</dbReference>
<dbReference type="InterPro" id="IPR021109">
    <property type="entry name" value="Peptidase_aspartic_dom_sf"/>
</dbReference>
<sequence>MTLLFFADGETFASGAVGYTYAPVTVGETTNRIVMPIEVEGIPTLAVLDTGAPYVICSPKVASDAGVNPTAALERKTMLIRGMRLSGFVVRMNIRLVAREGDNLDVDATVFVPDSEYLWGDFPSFIGLGGFLERIRFALDPNTDTFYFGQL</sequence>
<name>A0A7C3ZWY1_9CYAN</name>
<proteinExistence type="predicted"/>
<gene>
    <name evidence="1" type="ORF">ENR15_09410</name>
</gene>
<dbReference type="EMBL" id="DSPX01000094">
    <property type="protein sequence ID" value="HGG00847.1"/>
    <property type="molecule type" value="Genomic_DNA"/>
</dbReference>
<organism evidence="1">
    <name type="scientific">Planktothricoides sp. SpSt-374</name>
    <dbReference type="NCBI Taxonomy" id="2282167"/>
    <lineage>
        <taxon>Bacteria</taxon>
        <taxon>Bacillati</taxon>
        <taxon>Cyanobacteriota</taxon>
        <taxon>Cyanophyceae</taxon>
        <taxon>Oscillatoriophycideae</taxon>
        <taxon>Oscillatoriales</taxon>
        <taxon>Oscillatoriaceae</taxon>
        <taxon>Planktothricoides</taxon>
    </lineage>
</organism>